<dbReference type="InParanoid" id="A0A0G4FMJ9"/>
<dbReference type="VEuPathDB" id="CryptoDB:Vbra_389"/>
<evidence type="ECO:0000256" key="1">
    <source>
        <dbReference type="SAM" id="MobiDB-lite"/>
    </source>
</evidence>
<dbReference type="AlphaFoldDB" id="A0A0G4FMJ9"/>
<protein>
    <submittedName>
        <fullName evidence="2">Uncharacterized protein</fullName>
    </submittedName>
</protein>
<evidence type="ECO:0000313" key="3">
    <source>
        <dbReference type="Proteomes" id="UP000041254"/>
    </source>
</evidence>
<dbReference type="EMBL" id="CDMY01000458">
    <property type="protein sequence ID" value="CEM14796.1"/>
    <property type="molecule type" value="Genomic_DNA"/>
</dbReference>
<name>A0A0G4FMJ9_VITBC</name>
<feature type="compositionally biased region" description="Low complexity" evidence="1">
    <location>
        <begin position="73"/>
        <end position="87"/>
    </location>
</feature>
<feature type="compositionally biased region" description="Low complexity" evidence="1">
    <location>
        <begin position="117"/>
        <end position="127"/>
    </location>
</feature>
<feature type="compositionally biased region" description="Pro residues" evidence="1">
    <location>
        <begin position="58"/>
        <end position="70"/>
    </location>
</feature>
<feature type="region of interest" description="Disordered" evidence="1">
    <location>
        <begin position="56"/>
        <end position="156"/>
    </location>
</feature>
<keyword evidence="3" id="KW-1185">Reference proteome</keyword>
<feature type="compositionally biased region" description="Basic and acidic residues" evidence="1">
    <location>
        <begin position="128"/>
        <end position="149"/>
    </location>
</feature>
<sequence>MRTDDLIEIAFAEAMSRRLTPLDLLINGVSVRTNPYARASQLRRPLTLPVVVVVDDPAGPPAPPRAPPPTHNAWSAPPAPQSTQPASRRQRHRHVQVVRSMRTENRFRPYARPSPTPTYRTDTNTNTRDQHPSVENRTDRSSAEHWRQRIRDRHHH</sequence>
<proteinExistence type="predicted"/>
<organism evidence="2 3">
    <name type="scientific">Vitrella brassicaformis (strain CCMP3155)</name>
    <dbReference type="NCBI Taxonomy" id="1169540"/>
    <lineage>
        <taxon>Eukaryota</taxon>
        <taxon>Sar</taxon>
        <taxon>Alveolata</taxon>
        <taxon>Colpodellida</taxon>
        <taxon>Vitrellaceae</taxon>
        <taxon>Vitrella</taxon>
    </lineage>
</organism>
<dbReference type="Proteomes" id="UP000041254">
    <property type="component" value="Unassembled WGS sequence"/>
</dbReference>
<accession>A0A0G4FMJ9</accession>
<gene>
    <name evidence="2" type="ORF">Vbra_389</name>
</gene>
<evidence type="ECO:0000313" key="2">
    <source>
        <dbReference type="EMBL" id="CEM14796.1"/>
    </source>
</evidence>
<reference evidence="2 3" key="1">
    <citation type="submission" date="2014-11" db="EMBL/GenBank/DDBJ databases">
        <authorList>
            <person name="Zhu J."/>
            <person name="Qi W."/>
            <person name="Song R."/>
        </authorList>
    </citation>
    <scope>NUCLEOTIDE SEQUENCE [LARGE SCALE GENOMIC DNA]</scope>
</reference>